<dbReference type="PANTHER" id="PTHR22916">
    <property type="entry name" value="GLYCOSYLTRANSFERASE"/>
    <property type="match status" value="1"/>
</dbReference>
<dbReference type="InterPro" id="IPR001173">
    <property type="entry name" value="Glyco_trans_2-like"/>
</dbReference>
<feature type="domain" description="Glycosyltransferase 2-like" evidence="2">
    <location>
        <begin position="666"/>
        <end position="792"/>
    </location>
</feature>
<feature type="compositionally biased region" description="Low complexity" evidence="1">
    <location>
        <begin position="131"/>
        <end position="147"/>
    </location>
</feature>
<comment type="caution">
    <text evidence="3">The sequence shown here is derived from an EMBL/GenBank/DDBJ whole genome shotgun (WGS) entry which is preliminary data.</text>
</comment>
<feature type="compositionally biased region" description="Polar residues" evidence="1">
    <location>
        <begin position="581"/>
        <end position="594"/>
    </location>
</feature>
<feature type="region of interest" description="Disordered" evidence="1">
    <location>
        <begin position="578"/>
        <end position="633"/>
    </location>
</feature>
<feature type="region of interest" description="Disordered" evidence="1">
    <location>
        <begin position="50"/>
        <end position="94"/>
    </location>
</feature>
<protein>
    <recommendedName>
        <fullName evidence="2">Glycosyltransferase 2-like domain-containing protein</fullName>
    </recommendedName>
</protein>
<reference evidence="3 4" key="1">
    <citation type="journal article" date="2015" name="Genome Biol. Evol.">
        <title>Comparative Genomics of a Bacterivorous Green Alga Reveals Evolutionary Causalities and Consequences of Phago-Mixotrophic Mode of Nutrition.</title>
        <authorList>
            <person name="Burns J.A."/>
            <person name="Paasch A."/>
            <person name="Narechania A."/>
            <person name="Kim E."/>
        </authorList>
    </citation>
    <scope>NUCLEOTIDE SEQUENCE [LARGE SCALE GENOMIC DNA]</scope>
    <source>
        <strain evidence="3 4">PLY_AMNH</strain>
    </source>
</reference>
<dbReference type="Pfam" id="PF00535">
    <property type="entry name" value="Glycos_transf_2"/>
    <property type="match status" value="1"/>
</dbReference>
<dbReference type="SUPFAM" id="SSF53448">
    <property type="entry name" value="Nucleotide-diphospho-sugar transferases"/>
    <property type="match status" value="1"/>
</dbReference>
<evidence type="ECO:0000259" key="2">
    <source>
        <dbReference type="Pfam" id="PF00535"/>
    </source>
</evidence>
<evidence type="ECO:0000313" key="4">
    <source>
        <dbReference type="Proteomes" id="UP001190700"/>
    </source>
</evidence>
<accession>A0AAE0BVG3</accession>
<keyword evidence="4" id="KW-1185">Reference proteome</keyword>
<feature type="region of interest" description="Disordered" evidence="1">
    <location>
        <begin position="113"/>
        <end position="253"/>
    </location>
</feature>
<dbReference type="EMBL" id="LGRX02033156">
    <property type="protein sequence ID" value="KAK3242517.1"/>
    <property type="molecule type" value="Genomic_DNA"/>
</dbReference>
<evidence type="ECO:0000256" key="1">
    <source>
        <dbReference type="SAM" id="MobiDB-lite"/>
    </source>
</evidence>
<proteinExistence type="predicted"/>
<dbReference type="GO" id="GO:0016758">
    <property type="term" value="F:hexosyltransferase activity"/>
    <property type="evidence" value="ECO:0007669"/>
    <property type="project" value="UniProtKB-ARBA"/>
</dbReference>
<dbReference type="Proteomes" id="UP001190700">
    <property type="component" value="Unassembled WGS sequence"/>
</dbReference>
<dbReference type="Gene3D" id="3.90.550.10">
    <property type="entry name" value="Spore Coat Polysaccharide Biosynthesis Protein SpsA, Chain A"/>
    <property type="match status" value="1"/>
</dbReference>
<dbReference type="InterPro" id="IPR029044">
    <property type="entry name" value="Nucleotide-diphossugar_trans"/>
</dbReference>
<feature type="compositionally biased region" description="Polar residues" evidence="1">
    <location>
        <begin position="148"/>
        <end position="173"/>
    </location>
</feature>
<sequence length="941" mass="101196">MGDTLINAIFYLGCVISISARDTWSDAAGERPWAPPAIFESILETAPSSAVGPAYPLPGSPPSTSSTRGNFSLGDDQFASRSDELNGGGYTARGSGRRRVLAEPLLRTYGLGQHARLSRRSRSVTPRRDPSSFSEALPAASESSAASNNRPPDSSDGSAPVTAQVTPHPSFNRNMRGDALTKLQMQQKYAREMQRRASMSAPEPRRQGAFKGSSPVPARRKPVTPGSAVAEPPVEDSGNATGAPRLEGGSTDGAAMAMRGAGSSASVLASPQKLLRARSATARERGPASTLHGAPQPASHRAPKVNNTSRACPAGSRLLHYMETPKERGKPVSCSKSQYREWKEMAIMVHGVTNVDKMVGHLGTVNAKSYEVLVYEPAPSRHRKWVKAPLGANYFLVWGAYDSGFTRPVNRLVRMANADVILLVRGSEETLFTAKALARAKHLFRTLPDLGLVSMTAGWSKGRWHGAGGIPLEPAQGMKDFMFVQGVKQGPLIIRRSAFIAAGMLGVAGCPYDCEDTALFELSTRIPERTTATRRAVGLLNTGLDTTGLKQPICATGAGAPYAASGLSDQPVPGLVERAQHSGQTSGHASLTSHPSRRRLMDTSRAGNEARMSSPASASVGKTAGKAQSMIQGCGPSGWSSSPLPHGIFCSGQRVVDRPLVTLAIQYYKRSGNIKRIMHSFRNAGGRSESSGSAVTVEILVNNDSQSDHDTWMKELTGPSDHLVDMGNLHEIRGYNRLAKFANGDFIVFLQDDDVSKEDKWLHHALELFSSYPKMALLGGYRGRIDIGSKMHGGQVDGLKFGPGMGVRTCCKHFTHKCPKTNRPFMFVYKVNMGPMIVRRSVFLRLGMYSTDFSCPGAAGIGFDFEFSVRSWYHGFQVGLYLSKFKFDIGDHKHSGTRSSRTAYQVLKCPSVSCGLKAANEPSGGLDTLFDPCDEVGSLGM</sequence>
<dbReference type="PANTHER" id="PTHR22916:SF3">
    <property type="entry name" value="UDP-GLCNAC:BETAGAL BETA-1,3-N-ACETYLGLUCOSAMINYLTRANSFERASE-LIKE PROTEIN 1"/>
    <property type="match status" value="1"/>
</dbReference>
<name>A0AAE0BVG3_9CHLO</name>
<dbReference type="CDD" id="cd00761">
    <property type="entry name" value="Glyco_tranf_GTA_type"/>
    <property type="match status" value="1"/>
</dbReference>
<feature type="region of interest" description="Disordered" evidence="1">
    <location>
        <begin position="277"/>
        <end position="311"/>
    </location>
</feature>
<organism evidence="3 4">
    <name type="scientific">Cymbomonas tetramitiformis</name>
    <dbReference type="NCBI Taxonomy" id="36881"/>
    <lineage>
        <taxon>Eukaryota</taxon>
        <taxon>Viridiplantae</taxon>
        <taxon>Chlorophyta</taxon>
        <taxon>Pyramimonadophyceae</taxon>
        <taxon>Pyramimonadales</taxon>
        <taxon>Pyramimonadaceae</taxon>
        <taxon>Cymbomonas</taxon>
    </lineage>
</organism>
<evidence type="ECO:0000313" key="3">
    <source>
        <dbReference type="EMBL" id="KAK3242517.1"/>
    </source>
</evidence>
<gene>
    <name evidence="3" type="ORF">CYMTET_47805</name>
</gene>
<dbReference type="AlphaFoldDB" id="A0AAE0BVG3"/>